<reference evidence="13" key="1">
    <citation type="submission" date="2005-08" db="EMBL/GenBank/DDBJ databases">
        <authorList>
            <person name="Nam J.-W."/>
            <person name="Kappock T.J."/>
        </authorList>
    </citation>
    <scope>NUCLEOTIDE SEQUENCE</scope>
</reference>
<dbReference type="GO" id="GO:0020037">
    <property type="term" value="F:heme binding"/>
    <property type="evidence" value="ECO:0007669"/>
    <property type="project" value="UniProtKB-UniRule"/>
</dbReference>
<sequence length="136" mass="15148">MASDRKTFVFADVSRHDKVDDCWLIISGKVYDVTTFLDDHPGGQEPMLAAACKDATKDFEDIGHSDDAKEMMKKYEIGDVDQSTVPLEHKTDPSMGFGYKTEGSSQSFARILQFLVPLVVFGLAFTIKNYVKQNSA</sequence>
<evidence type="ECO:0000313" key="13">
    <source>
        <dbReference type="EMBL" id="ABA54492.1"/>
    </source>
</evidence>
<dbReference type="PANTHER" id="PTHR19359:SF144">
    <property type="entry name" value="CYTOCHROME B5"/>
    <property type="match status" value="1"/>
</dbReference>
<dbReference type="InterPro" id="IPR018506">
    <property type="entry name" value="Cyt_B5_heme-BS"/>
</dbReference>
<dbReference type="PROSITE" id="PS00191">
    <property type="entry name" value="CYTOCHROME_B5_1"/>
    <property type="match status" value="1"/>
</dbReference>
<dbReference type="FunFam" id="3.10.120.10:FF:000002">
    <property type="entry name" value="Cytochrome b5 type B"/>
    <property type="match status" value="1"/>
</dbReference>
<dbReference type="InterPro" id="IPR036400">
    <property type="entry name" value="Cyt_B5-like_heme/steroid_sf"/>
</dbReference>
<keyword evidence="7 11" id="KW-0408">Iron</keyword>
<evidence type="ECO:0000256" key="5">
    <source>
        <dbReference type="ARBA" id="ARBA00022824"/>
    </source>
</evidence>
<keyword evidence="8 11" id="KW-0472">Membrane</keyword>
<evidence type="ECO:0000256" key="2">
    <source>
        <dbReference type="ARBA" id="ARBA00022617"/>
    </source>
</evidence>
<evidence type="ECO:0000256" key="7">
    <source>
        <dbReference type="ARBA" id="ARBA00023004"/>
    </source>
</evidence>
<dbReference type="InterPro" id="IPR001199">
    <property type="entry name" value="Cyt_B5-like_heme/steroid-bd"/>
</dbReference>
<keyword evidence="6" id="KW-0492">Microsome</keyword>
<evidence type="ECO:0000256" key="3">
    <source>
        <dbReference type="ARBA" id="ARBA00022692"/>
    </source>
</evidence>
<dbReference type="GO" id="GO:0046872">
    <property type="term" value="F:metal ion binding"/>
    <property type="evidence" value="ECO:0007669"/>
    <property type="project" value="UniProtKB-UniRule"/>
</dbReference>
<reference evidence="13" key="2">
    <citation type="journal article" date="2007" name="J. Exp. Bot.">
        <title>Cloning and transcriptional analysis of Crepis alpina fatty acid desaturases affecting the biosynthesis of crepenynic acid.</title>
        <authorList>
            <person name="Nam J.W."/>
            <person name="Kappock T.J."/>
        </authorList>
    </citation>
    <scope>NUCLEOTIDE SEQUENCE</scope>
</reference>
<comment type="subcellular location">
    <subcellularLocation>
        <location evidence="1">Endoplasmic reticulum membrane</location>
        <topology evidence="1">Single-pass membrane protein</topology>
        <orientation evidence="1">Cytoplasmic side</orientation>
    </subcellularLocation>
    <subcellularLocation>
        <location evidence="9">Microsome membrane</location>
        <topology evidence="9">Single-pass membrane protein</topology>
        <orientation evidence="9">Cytoplasmic side</orientation>
    </subcellularLocation>
</comment>
<evidence type="ECO:0000259" key="12">
    <source>
        <dbReference type="PROSITE" id="PS50255"/>
    </source>
</evidence>
<evidence type="ECO:0000256" key="10">
    <source>
        <dbReference type="ARBA" id="ARBA00038168"/>
    </source>
</evidence>
<keyword evidence="5" id="KW-0256">Endoplasmic reticulum</keyword>
<dbReference type="Gene3D" id="3.10.120.10">
    <property type="entry name" value="Cytochrome b5-like heme/steroid binding domain"/>
    <property type="match status" value="1"/>
</dbReference>
<keyword evidence="4 11" id="KW-0479">Metal-binding</keyword>
<evidence type="ECO:0000256" key="4">
    <source>
        <dbReference type="ARBA" id="ARBA00022723"/>
    </source>
</evidence>
<dbReference type="EMBL" id="DQ174107">
    <property type="protein sequence ID" value="ABA54492.1"/>
    <property type="molecule type" value="mRNA"/>
</dbReference>
<evidence type="ECO:0000256" key="8">
    <source>
        <dbReference type="ARBA" id="ARBA00023136"/>
    </source>
</evidence>
<keyword evidence="11" id="KW-1133">Transmembrane helix</keyword>
<name>A8CIB0_CREAL</name>
<evidence type="ECO:0000256" key="11">
    <source>
        <dbReference type="RuleBase" id="RU362121"/>
    </source>
</evidence>
<dbReference type="Pfam" id="PF00173">
    <property type="entry name" value="Cyt-b5"/>
    <property type="match status" value="1"/>
</dbReference>
<dbReference type="PROSITE" id="PS50255">
    <property type="entry name" value="CYTOCHROME_B5_2"/>
    <property type="match status" value="1"/>
</dbReference>
<dbReference type="SUPFAM" id="SSF55856">
    <property type="entry name" value="Cytochrome b5-like heme/steroid binding domain"/>
    <property type="match status" value="1"/>
</dbReference>
<keyword evidence="2 11" id="KW-0349">Heme</keyword>
<dbReference type="SMART" id="SM01117">
    <property type="entry name" value="Cyt-b5"/>
    <property type="match status" value="1"/>
</dbReference>
<evidence type="ECO:0000256" key="6">
    <source>
        <dbReference type="ARBA" id="ARBA00022848"/>
    </source>
</evidence>
<proteinExistence type="evidence at transcript level"/>
<dbReference type="AlphaFoldDB" id="A8CIB0"/>
<organism evidence="13">
    <name type="scientific">Crepis alpina</name>
    <name type="common">Hawksbeard</name>
    <dbReference type="NCBI Taxonomy" id="72610"/>
    <lineage>
        <taxon>Eukaryota</taxon>
        <taxon>Viridiplantae</taxon>
        <taxon>Streptophyta</taxon>
        <taxon>Embryophyta</taxon>
        <taxon>Tracheophyta</taxon>
        <taxon>Spermatophyta</taxon>
        <taxon>Magnoliopsida</taxon>
        <taxon>eudicotyledons</taxon>
        <taxon>Gunneridae</taxon>
        <taxon>Pentapetalae</taxon>
        <taxon>asterids</taxon>
        <taxon>campanulids</taxon>
        <taxon>Asterales</taxon>
        <taxon>Asteraceae</taxon>
        <taxon>Cichorioideae</taxon>
        <taxon>Cichorieae</taxon>
        <taxon>Crepidinae</taxon>
        <taxon>Crepis</taxon>
    </lineage>
</organism>
<dbReference type="PRINTS" id="PR00363">
    <property type="entry name" value="CYTOCHROMEB5"/>
</dbReference>
<evidence type="ECO:0000256" key="9">
    <source>
        <dbReference type="ARBA" id="ARBA00037877"/>
    </source>
</evidence>
<dbReference type="PANTHER" id="PTHR19359">
    <property type="entry name" value="CYTOCHROME B5"/>
    <property type="match status" value="1"/>
</dbReference>
<feature type="domain" description="Cytochrome b5 heme-binding" evidence="12">
    <location>
        <begin position="5"/>
        <end position="81"/>
    </location>
</feature>
<dbReference type="GO" id="GO:0005789">
    <property type="term" value="C:endoplasmic reticulum membrane"/>
    <property type="evidence" value="ECO:0007669"/>
    <property type="project" value="UniProtKB-SubCell"/>
</dbReference>
<evidence type="ECO:0000256" key="1">
    <source>
        <dbReference type="ARBA" id="ARBA00004131"/>
    </source>
</evidence>
<keyword evidence="3 11" id="KW-0812">Transmembrane</keyword>
<comment type="similarity">
    <text evidence="10 11">Belongs to the cytochrome b5 family.</text>
</comment>
<protein>
    <submittedName>
        <fullName evidence="13">Cytochrome b5 type 56</fullName>
    </submittedName>
</protein>
<dbReference type="InterPro" id="IPR050668">
    <property type="entry name" value="Cytochrome_b5"/>
</dbReference>
<feature type="transmembrane region" description="Helical" evidence="11">
    <location>
        <begin position="111"/>
        <end position="131"/>
    </location>
</feature>
<accession>A8CIB0</accession>